<gene>
    <name evidence="1" type="ORF">TNCT_514451</name>
</gene>
<accession>A0A8X6G8H4</accession>
<dbReference type="EMBL" id="BMAO01001900">
    <property type="protein sequence ID" value="GFQ76798.1"/>
    <property type="molecule type" value="Genomic_DNA"/>
</dbReference>
<organism evidence="1 2">
    <name type="scientific">Trichonephila clavata</name>
    <name type="common">Joro spider</name>
    <name type="synonym">Nephila clavata</name>
    <dbReference type="NCBI Taxonomy" id="2740835"/>
    <lineage>
        <taxon>Eukaryota</taxon>
        <taxon>Metazoa</taxon>
        <taxon>Ecdysozoa</taxon>
        <taxon>Arthropoda</taxon>
        <taxon>Chelicerata</taxon>
        <taxon>Arachnida</taxon>
        <taxon>Araneae</taxon>
        <taxon>Araneomorphae</taxon>
        <taxon>Entelegynae</taxon>
        <taxon>Araneoidea</taxon>
        <taxon>Nephilidae</taxon>
        <taxon>Trichonephila</taxon>
    </lineage>
</organism>
<dbReference type="Proteomes" id="UP000887116">
    <property type="component" value="Unassembled WGS sequence"/>
</dbReference>
<evidence type="ECO:0000313" key="2">
    <source>
        <dbReference type="Proteomes" id="UP000887116"/>
    </source>
</evidence>
<protein>
    <submittedName>
        <fullName evidence="1">Uncharacterized protein</fullName>
    </submittedName>
</protein>
<evidence type="ECO:0000313" key="1">
    <source>
        <dbReference type="EMBL" id="GFQ76798.1"/>
    </source>
</evidence>
<reference evidence="1" key="1">
    <citation type="submission" date="2020-07" db="EMBL/GenBank/DDBJ databases">
        <title>Multicomponent nature underlies the extraordinary mechanical properties of spider dragline silk.</title>
        <authorList>
            <person name="Kono N."/>
            <person name="Nakamura H."/>
            <person name="Mori M."/>
            <person name="Yoshida Y."/>
            <person name="Ohtoshi R."/>
            <person name="Malay A.D."/>
            <person name="Moran D.A.P."/>
            <person name="Tomita M."/>
            <person name="Numata K."/>
            <person name="Arakawa K."/>
        </authorList>
    </citation>
    <scope>NUCLEOTIDE SEQUENCE</scope>
</reference>
<dbReference type="AlphaFoldDB" id="A0A8X6G8H4"/>
<name>A0A8X6G8H4_TRICU</name>
<comment type="caution">
    <text evidence="1">The sequence shown here is derived from an EMBL/GenBank/DDBJ whole genome shotgun (WGS) entry which is preliminary data.</text>
</comment>
<sequence length="70" mass="8159">MTSPMNMGLLRMKNDRFQYPFIPLSIQPVLHSADMPFPDSPRKHETVNDYVEEEFSRPGTTHDPVSRQKI</sequence>
<keyword evidence="2" id="KW-1185">Reference proteome</keyword>
<proteinExistence type="predicted"/>